<feature type="coiled-coil region" evidence="1">
    <location>
        <begin position="297"/>
        <end position="352"/>
    </location>
</feature>
<feature type="chain" id="PRO_5004214230" evidence="3">
    <location>
        <begin position="30"/>
        <end position="428"/>
    </location>
</feature>
<evidence type="ECO:0000256" key="2">
    <source>
        <dbReference type="SAM" id="MobiDB-lite"/>
    </source>
</evidence>
<evidence type="ECO:0000256" key="1">
    <source>
        <dbReference type="SAM" id="Coils"/>
    </source>
</evidence>
<proteinExistence type="predicted"/>
<dbReference type="EMBL" id="DP000010">
    <property type="protein sequence ID" value="ABA94955.1"/>
    <property type="molecule type" value="Genomic_DNA"/>
</dbReference>
<keyword evidence="3" id="KW-0732">Signal</keyword>
<reference evidence="4" key="2">
    <citation type="submission" date="2005-04" db="EMBL/GenBank/DDBJ databases">
        <authorList>
            <person name="Buell C.R."/>
            <person name="Wing R.A."/>
            <person name="McCombie W.A."/>
            <person name="Ouyang S."/>
        </authorList>
    </citation>
    <scope>NUCLEOTIDE SEQUENCE</scope>
</reference>
<evidence type="ECO:0000313" key="4">
    <source>
        <dbReference type="EMBL" id="ABA94955.1"/>
    </source>
</evidence>
<protein>
    <submittedName>
        <fullName evidence="4">Uncharacterized protein</fullName>
    </submittedName>
</protein>
<gene>
    <name evidence="4" type="ordered locus">LOC_Os11g41270</name>
</gene>
<feature type="region of interest" description="Disordered" evidence="2">
    <location>
        <begin position="188"/>
        <end position="236"/>
    </location>
</feature>
<reference evidence="4" key="3">
    <citation type="submission" date="2006-01" db="EMBL/GenBank/DDBJ databases">
        <authorList>
            <person name="Buell R."/>
        </authorList>
    </citation>
    <scope>NUCLEOTIDE SEQUENCE</scope>
</reference>
<evidence type="ECO:0000256" key="3">
    <source>
        <dbReference type="SAM" id="SignalP"/>
    </source>
</evidence>
<keyword evidence="1" id="KW-0175">Coiled coil</keyword>
<sequence length="428" mass="44528">MARPKARGFGPAKAWHALAVGSCLGLCLGTVGWPDTARTEVGTVDWPGTAWSNASKRLSSSLLPQKPQFINLGPFSSNLRLAMDLGKSSSTNASLKELQEDGALPGRGTMERAAGGLNSKAVERHVGQVMISGPTTASNIPVPLCEKGAAERDDAINALPLTDIIGPLTDHQVAASLKEKVAKEASDAAAATTSGGNVLTKGRKFSSVSGHRRKTSTPSARAKVAQNKSGGASSASPAAASMDVVLIAGSREATSSGPVSDPAVGHGPPAAVLTWEELQVEMGRLLEAGAHGIGREIAQARSEAALANERADRLVRELAEAREDLTKMRELVAGNERQRQGLEDRMSELGNNLSEIRGSLRVTYTGLHQLAGECGIKSTIPVNPDEFSLTSSLAELATAMGEIPSKHAARIAEETSNGIYTGACHVLA</sequence>
<reference evidence="4" key="1">
    <citation type="journal article" date="2005" name="BMC Biol.">
        <title>The sequence of rice chromosomes 11 and 12, rich in disease resistance genes and recent gene duplications.</title>
        <authorList>
            <consortium name="The rice chromosomes 11 and 12 sequencing consortia"/>
        </authorList>
    </citation>
    <scope>NUCLEOTIDE SEQUENCE [LARGE SCALE GENOMIC DNA]</scope>
</reference>
<organism evidence="4">
    <name type="scientific">Oryza sativa subsp. japonica</name>
    <name type="common">Rice</name>
    <dbReference type="NCBI Taxonomy" id="39947"/>
    <lineage>
        <taxon>Eukaryota</taxon>
        <taxon>Viridiplantae</taxon>
        <taxon>Streptophyta</taxon>
        <taxon>Embryophyta</taxon>
        <taxon>Tracheophyta</taxon>
        <taxon>Spermatophyta</taxon>
        <taxon>Magnoliopsida</taxon>
        <taxon>Liliopsida</taxon>
        <taxon>Poales</taxon>
        <taxon>Poaceae</taxon>
        <taxon>BOP clade</taxon>
        <taxon>Oryzoideae</taxon>
        <taxon>Oryzeae</taxon>
        <taxon>Oryzinae</taxon>
        <taxon>Oryza</taxon>
        <taxon>Oryza sativa</taxon>
    </lineage>
</organism>
<dbReference type="AlphaFoldDB" id="Q2R0V6"/>
<accession>Q2R0V6</accession>
<name>Q2R0V6_ORYSJ</name>
<feature type="signal peptide" evidence="3">
    <location>
        <begin position="1"/>
        <end position="29"/>
    </location>
</feature>